<dbReference type="KEGG" id="slw:BRW62_10875"/>
<dbReference type="InterPro" id="IPR015854">
    <property type="entry name" value="ABC_transpr_LolD-like"/>
</dbReference>
<evidence type="ECO:0000256" key="4">
    <source>
        <dbReference type="ARBA" id="ARBA00022475"/>
    </source>
</evidence>
<comment type="subcellular location">
    <subcellularLocation>
        <location evidence="10">Cell membrane</location>
        <topology evidence="10">Peripheral membrane protein</topology>
        <orientation evidence="10">Cytoplasmic side</orientation>
    </subcellularLocation>
</comment>
<dbReference type="SUPFAM" id="SSF52540">
    <property type="entry name" value="P-loop containing nucleoside triphosphate hydrolases"/>
    <property type="match status" value="1"/>
</dbReference>
<dbReference type="InterPro" id="IPR017911">
    <property type="entry name" value="MacB-like_ATP-bd"/>
</dbReference>
<dbReference type="PANTHER" id="PTHR24220:SF470">
    <property type="entry name" value="CELL DIVISION ATP-BINDING PROTEIN FTSE"/>
    <property type="match status" value="1"/>
</dbReference>
<dbReference type="PANTHER" id="PTHR24220">
    <property type="entry name" value="IMPORT ATP-BINDING PROTEIN"/>
    <property type="match status" value="1"/>
</dbReference>
<dbReference type="PROSITE" id="PS00211">
    <property type="entry name" value="ABC_TRANSPORTER_1"/>
    <property type="match status" value="1"/>
</dbReference>
<dbReference type="GO" id="GO:0005886">
    <property type="term" value="C:plasma membrane"/>
    <property type="evidence" value="ECO:0007669"/>
    <property type="project" value="UniProtKB-SubCell"/>
</dbReference>
<dbReference type="EMBL" id="CP018092">
    <property type="protein sequence ID" value="ATS19161.1"/>
    <property type="molecule type" value="Genomic_DNA"/>
</dbReference>
<evidence type="ECO:0000256" key="9">
    <source>
        <dbReference type="ARBA" id="ARBA00023306"/>
    </source>
</evidence>
<dbReference type="CDD" id="cd03255">
    <property type="entry name" value="ABC_MJ0796_LolCDE_FtsE"/>
    <property type="match status" value="1"/>
</dbReference>
<evidence type="ECO:0000313" key="12">
    <source>
        <dbReference type="EMBL" id="ATS19161.1"/>
    </source>
</evidence>
<keyword evidence="4 10" id="KW-1003">Cell membrane</keyword>
<dbReference type="GO" id="GO:0051301">
    <property type="term" value="P:cell division"/>
    <property type="evidence" value="ECO:0007669"/>
    <property type="project" value="UniProtKB-UniRule"/>
</dbReference>
<evidence type="ECO:0000313" key="13">
    <source>
        <dbReference type="Proteomes" id="UP000231057"/>
    </source>
</evidence>
<dbReference type="NCBIfam" id="TIGR02673">
    <property type="entry name" value="FtsE"/>
    <property type="match status" value="1"/>
</dbReference>
<comment type="similarity">
    <text evidence="1 10">Belongs to the ABC transporter superfamily.</text>
</comment>
<dbReference type="SMART" id="SM00382">
    <property type="entry name" value="AAA"/>
    <property type="match status" value="1"/>
</dbReference>
<comment type="subunit">
    <text evidence="10">Homodimer. Forms a membrane-associated complex with FtsX.</text>
</comment>
<keyword evidence="13" id="KW-1185">Reference proteome</keyword>
<organism evidence="12 13">
    <name type="scientific">Parathermosynechococcus lividus PCC 6715</name>
    <dbReference type="NCBI Taxonomy" id="1917166"/>
    <lineage>
        <taxon>Bacteria</taxon>
        <taxon>Bacillati</taxon>
        <taxon>Cyanobacteriota</taxon>
        <taxon>Cyanophyceae</taxon>
        <taxon>Acaryochloridales</taxon>
        <taxon>Thermosynechococcaceae</taxon>
        <taxon>Parathermosynechococcus</taxon>
    </lineage>
</organism>
<dbReference type="GO" id="GO:0022857">
    <property type="term" value="F:transmembrane transporter activity"/>
    <property type="evidence" value="ECO:0007669"/>
    <property type="project" value="TreeGrafter"/>
</dbReference>
<gene>
    <name evidence="10" type="primary">ftsE</name>
    <name evidence="12" type="ORF">BRW62_10875</name>
</gene>
<keyword evidence="8 10" id="KW-0472">Membrane</keyword>
<dbReference type="Proteomes" id="UP000231057">
    <property type="component" value="Chromosome"/>
</dbReference>
<sequence length="244" mass="26456">MVTATAVQRPSTAQSSPDVIAELRQVTKCFAAHPPCLNGVSLQLRQGEFYFLTGVSGSGKSTLLKLLSGQTTPDHGSVHLFGQVVTPDNDRAMAQLRRRLGVIFQDFKLLGDRTVADNVAFTLLVRGTPKPELQQRVHTALKLVGLTAKASAYPDALSGGEQQRVSIARAIVGGPDLLLADEPTGNLDPQTSQQILYLLHRLHQHGLTVLFTTHDRALTQLLPHPILRLHHGQLQQVATPMANP</sequence>
<dbReference type="InterPro" id="IPR027417">
    <property type="entry name" value="P-loop_NTPase"/>
</dbReference>
<name>A0A2D2Q3S1_PARLV</name>
<comment type="function">
    <text evidence="10">Part of the ABC transporter FtsEX involved in cellular division.</text>
</comment>
<evidence type="ECO:0000256" key="3">
    <source>
        <dbReference type="ARBA" id="ARBA00022448"/>
    </source>
</evidence>
<protein>
    <recommendedName>
        <fullName evidence="2 10">Cell division ATP-binding protein FtsE</fullName>
    </recommendedName>
</protein>
<evidence type="ECO:0000256" key="7">
    <source>
        <dbReference type="ARBA" id="ARBA00022840"/>
    </source>
</evidence>
<evidence type="ECO:0000256" key="10">
    <source>
        <dbReference type="RuleBase" id="RU365094"/>
    </source>
</evidence>
<dbReference type="RefSeq" id="WP_227517388.1">
    <property type="nucleotide sequence ID" value="NZ_CP018092.1"/>
</dbReference>
<keyword evidence="7 10" id="KW-0067">ATP-binding</keyword>
<evidence type="ECO:0000259" key="11">
    <source>
        <dbReference type="PROSITE" id="PS50893"/>
    </source>
</evidence>
<dbReference type="AlphaFoldDB" id="A0A2D2Q3S1"/>
<evidence type="ECO:0000256" key="2">
    <source>
        <dbReference type="ARBA" id="ARBA00020019"/>
    </source>
</evidence>
<dbReference type="InterPro" id="IPR005286">
    <property type="entry name" value="Cell_div_FtsE"/>
</dbReference>
<reference evidence="13" key="2">
    <citation type="journal article" date="2022" name="Front. Microbiol.">
        <title>Comparative Genomic Analysis Revealed Distinct Molecular Components and Organization of CO2-Concentrating Mechanism in Thermophilic Cyanobacteria.</title>
        <authorList>
            <person name="Tang J."/>
            <person name="Zhou H."/>
            <person name="Yao D."/>
            <person name="Riaz S."/>
            <person name="You D."/>
            <person name="Klepacz-Smolka A."/>
            <person name="Daroch M."/>
        </authorList>
    </citation>
    <scope>NUCLEOTIDE SEQUENCE [LARGE SCALE GENOMIC DNA]</scope>
    <source>
        <strain evidence="13">PCC 6715</strain>
    </source>
</reference>
<dbReference type="InterPro" id="IPR017871">
    <property type="entry name" value="ABC_transporter-like_CS"/>
</dbReference>
<accession>A0A2D2Q3S1</accession>
<keyword evidence="9 10" id="KW-0131">Cell cycle</keyword>
<evidence type="ECO:0000256" key="8">
    <source>
        <dbReference type="ARBA" id="ARBA00023136"/>
    </source>
</evidence>
<evidence type="ECO:0000256" key="6">
    <source>
        <dbReference type="ARBA" id="ARBA00022741"/>
    </source>
</evidence>
<feature type="domain" description="ABC transporter" evidence="11">
    <location>
        <begin position="21"/>
        <end position="244"/>
    </location>
</feature>
<dbReference type="InterPro" id="IPR003439">
    <property type="entry name" value="ABC_transporter-like_ATP-bd"/>
</dbReference>
<evidence type="ECO:0000256" key="1">
    <source>
        <dbReference type="ARBA" id="ARBA00005417"/>
    </source>
</evidence>
<dbReference type="FunFam" id="3.40.50.300:FF:000056">
    <property type="entry name" value="Cell division ATP-binding protein FtsE"/>
    <property type="match status" value="1"/>
</dbReference>
<keyword evidence="5 10" id="KW-0132">Cell division</keyword>
<dbReference type="InterPro" id="IPR003593">
    <property type="entry name" value="AAA+_ATPase"/>
</dbReference>
<keyword evidence="3" id="KW-0813">Transport</keyword>
<dbReference type="GO" id="GO:0016887">
    <property type="term" value="F:ATP hydrolysis activity"/>
    <property type="evidence" value="ECO:0007669"/>
    <property type="project" value="InterPro"/>
</dbReference>
<dbReference type="Pfam" id="PF00005">
    <property type="entry name" value="ABC_tran"/>
    <property type="match status" value="1"/>
</dbReference>
<proteinExistence type="inferred from homology"/>
<dbReference type="Gene3D" id="3.40.50.300">
    <property type="entry name" value="P-loop containing nucleotide triphosphate hydrolases"/>
    <property type="match status" value="1"/>
</dbReference>
<dbReference type="PROSITE" id="PS50893">
    <property type="entry name" value="ABC_TRANSPORTER_2"/>
    <property type="match status" value="1"/>
</dbReference>
<evidence type="ECO:0000256" key="5">
    <source>
        <dbReference type="ARBA" id="ARBA00022618"/>
    </source>
</evidence>
<reference evidence="12 13" key="1">
    <citation type="submission" date="2016-11" db="EMBL/GenBank/DDBJ databases">
        <title>Complete genome sequence of thermophilic cyanobacteria strain Synechococcus sp. PCC6715.</title>
        <authorList>
            <person name="Tang J."/>
            <person name="Daroch M."/>
            <person name="Liang Y."/>
            <person name="Jiang D."/>
            <person name="Shah M."/>
        </authorList>
    </citation>
    <scope>NUCLEOTIDE SEQUENCE [LARGE SCALE GENOMIC DNA]</scope>
    <source>
        <strain evidence="12 13">PCC 6715</strain>
    </source>
</reference>
<keyword evidence="6 10" id="KW-0547">Nucleotide-binding</keyword>
<dbReference type="GO" id="GO:0005524">
    <property type="term" value="F:ATP binding"/>
    <property type="evidence" value="ECO:0007669"/>
    <property type="project" value="UniProtKB-UniRule"/>
</dbReference>